<dbReference type="InterPro" id="IPR007219">
    <property type="entry name" value="XnlR_reg_dom"/>
</dbReference>
<dbReference type="CDD" id="cd00067">
    <property type="entry name" value="GAL4"/>
    <property type="match status" value="1"/>
</dbReference>
<name>A0A4Q4RQ55_9PLEO</name>
<evidence type="ECO:0000256" key="4">
    <source>
        <dbReference type="ARBA" id="ARBA00023163"/>
    </source>
</evidence>
<dbReference type="AlphaFoldDB" id="A0A4Q4RQ55"/>
<feature type="region of interest" description="Disordered" evidence="6">
    <location>
        <begin position="603"/>
        <end position="623"/>
    </location>
</feature>
<dbReference type="GO" id="GO:0003677">
    <property type="term" value="F:DNA binding"/>
    <property type="evidence" value="ECO:0007669"/>
    <property type="project" value="InterPro"/>
</dbReference>
<keyword evidence="5" id="KW-0539">Nucleus</keyword>
<dbReference type="InterPro" id="IPR001138">
    <property type="entry name" value="Zn2Cys6_DnaBD"/>
</dbReference>
<evidence type="ECO:0000256" key="5">
    <source>
        <dbReference type="ARBA" id="ARBA00023242"/>
    </source>
</evidence>
<feature type="region of interest" description="Disordered" evidence="6">
    <location>
        <begin position="666"/>
        <end position="689"/>
    </location>
</feature>
<dbReference type="InterPro" id="IPR036864">
    <property type="entry name" value="Zn2-C6_fun-type_DNA-bd_sf"/>
</dbReference>
<dbReference type="SUPFAM" id="SSF57701">
    <property type="entry name" value="Zn2/Cys6 DNA-binding domain"/>
    <property type="match status" value="1"/>
</dbReference>
<comment type="caution">
    <text evidence="8">The sequence shown here is derived from an EMBL/GenBank/DDBJ whole genome shotgun (WGS) entry which is preliminary data.</text>
</comment>
<evidence type="ECO:0000256" key="3">
    <source>
        <dbReference type="ARBA" id="ARBA00023015"/>
    </source>
</evidence>
<feature type="compositionally biased region" description="Polar residues" evidence="6">
    <location>
        <begin position="670"/>
        <end position="680"/>
    </location>
</feature>
<feature type="compositionally biased region" description="Polar residues" evidence="6">
    <location>
        <begin position="15"/>
        <end position="36"/>
    </location>
</feature>
<comment type="subcellular location">
    <subcellularLocation>
        <location evidence="1">Nucleus</location>
    </subcellularLocation>
</comment>
<gene>
    <name evidence="8" type="ORF">AA0114_g6594</name>
</gene>
<accession>A0A4Q4RQ55</accession>
<feature type="compositionally biased region" description="Low complexity" evidence="6">
    <location>
        <begin position="750"/>
        <end position="768"/>
    </location>
</feature>
<evidence type="ECO:0000256" key="1">
    <source>
        <dbReference type="ARBA" id="ARBA00004123"/>
    </source>
</evidence>
<reference evidence="9" key="1">
    <citation type="journal article" date="2019" name="bioRxiv">
        <title>Genomics, evolutionary history and diagnostics of the Alternaria alternata species group including apple and Asian pear pathotypes.</title>
        <authorList>
            <person name="Armitage A.D."/>
            <person name="Cockerton H.M."/>
            <person name="Sreenivasaprasad S."/>
            <person name="Woodhall J.W."/>
            <person name="Lane C.R."/>
            <person name="Harrison R.J."/>
            <person name="Clarkson J.P."/>
        </authorList>
    </citation>
    <scope>NUCLEOTIDE SEQUENCE [LARGE SCALE GENOMIC DNA]</scope>
    <source>
        <strain evidence="9">FERA 1082</strain>
    </source>
</reference>
<keyword evidence="3" id="KW-0805">Transcription regulation</keyword>
<dbReference type="Proteomes" id="UP000292402">
    <property type="component" value="Unassembled WGS sequence"/>
</dbReference>
<dbReference type="GO" id="GO:0005634">
    <property type="term" value="C:nucleus"/>
    <property type="evidence" value="ECO:0007669"/>
    <property type="project" value="UniProtKB-SubCell"/>
</dbReference>
<dbReference type="OrthoDB" id="5600212at2759"/>
<feature type="domain" description="Zn(2)-C6 fungal-type" evidence="7">
    <location>
        <begin position="44"/>
        <end position="74"/>
    </location>
</feature>
<keyword evidence="4" id="KW-0804">Transcription</keyword>
<dbReference type="PROSITE" id="PS00463">
    <property type="entry name" value="ZN2_CY6_FUNGAL_1"/>
    <property type="match status" value="1"/>
</dbReference>
<dbReference type="PANTHER" id="PTHR47338:SF10">
    <property type="entry name" value="TRANSCRIPTION FACTOR DOMAIN-CONTAINING PROTEIN-RELATED"/>
    <property type="match status" value="1"/>
</dbReference>
<organism evidence="8 9">
    <name type="scientific">Alternaria tenuissima</name>
    <dbReference type="NCBI Taxonomy" id="119927"/>
    <lineage>
        <taxon>Eukaryota</taxon>
        <taxon>Fungi</taxon>
        <taxon>Dikarya</taxon>
        <taxon>Ascomycota</taxon>
        <taxon>Pezizomycotina</taxon>
        <taxon>Dothideomycetes</taxon>
        <taxon>Pleosporomycetidae</taxon>
        <taxon>Pleosporales</taxon>
        <taxon>Pleosporineae</taxon>
        <taxon>Pleosporaceae</taxon>
        <taxon>Alternaria</taxon>
        <taxon>Alternaria sect. Alternaria</taxon>
        <taxon>Alternaria alternata complex</taxon>
    </lineage>
</organism>
<dbReference type="GO" id="GO:0008270">
    <property type="term" value="F:zinc ion binding"/>
    <property type="evidence" value="ECO:0007669"/>
    <property type="project" value="InterPro"/>
</dbReference>
<dbReference type="PROSITE" id="PS50048">
    <property type="entry name" value="ZN2_CY6_FUNGAL_2"/>
    <property type="match status" value="1"/>
</dbReference>
<evidence type="ECO:0000256" key="2">
    <source>
        <dbReference type="ARBA" id="ARBA00022723"/>
    </source>
</evidence>
<keyword evidence="2" id="KW-0479">Metal-binding</keyword>
<feature type="region of interest" description="Disordered" evidence="6">
    <location>
        <begin position="135"/>
        <end position="171"/>
    </location>
</feature>
<feature type="compositionally biased region" description="Polar residues" evidence="6">
    <location>
        <begin position="135"/>
        <end position="169"/>
    </location>
</feature>
<dbReference type="EMBL" id="PDXA01000020">
    <property type="protein sequence ID" value="RYN49366.1"/>
    <property type="molecule type" value="Genomic_DNA"/>
</dbReference>
<proteinExistence type="predicted"/>
<dbReference type="CDD" id="cd12148">
    <property type="entry name" value="fungal_TF_MHR"/>
    <property type="match status" value="1"/>
</dbReference>
<dbReference type="SMART" id="SM00906">
    <property type="entry name" value="Fungal_trans"/>
    <property type="match status" value="1"/>
</dbReference>
<feature type="region of interest" description="Disordered" evidence="6">
    <location>
        <begin position="1"/>
        <end position="36"/>
    </location>
</feature>
<dbReference type="GO" id="GO:0000981">
    <property type="term" value="F:DNA-binding transcription factor activity, RNA polymerase II-specific"/>
    <property type="evidence" value="ECO:0007669"/>
    <property type="project" value="InterPro"/>
</dbReference>
<sequence length="876" mass="96234">MASNGSESPDETFFNDLSQQAQETNSTNGQDTQQEGPNKVKRIACVLCRKRKLRCDGARPTCSTCKRLSHDCAYDEVRKKSGPKRGYVKLLEQRLQQVETLLKTQDTADSSKEAPRQDSASAYVANTINQALSNSRDGLNATNNFQAGTNASRTAGASPFQNAGTTGNDAETEPSWEMIGLGLEEPLPPQEIMDDLYQIYFSKLHLSMPIIHRPRFMAALNLAPHMRPPVCLRYIIWTLAASITDKYDALHEHFYQRARKYAQADEMKGHGESTITLAHCQTWVLVATYEFRQMYFPRAWLSAGRGARLAQMMQLHRLDGVGLDVKQCLAPPKDWTEREERRRTFWLTFCIDRYASIGTGWPMTYDEKDIITNLPASDEAFEKSRPMATGPLEDIFNPGGVANLQALGGIVLTAAMFGRNLLHLHRPLPDDNDDDINGGFWNRHRHIERILLQTSLSLPDPLRLPSGLADPNVVFTNMCIHTSAICLHQAAIFKADKYRLPASVSNESKIRCVTAAAETASIMRMVSHMDLGAMNPFISFCVYVAARVFVQYLKTRPKDEQMKSSLQFLLQAMEALRRKNPLTESFLVQLDLDLEGAGLQGMRNQPLAQPTGKVSQPPESLQGLSDSVANQYQIPSRSSTNPLINIQESQHSTAAAATTFGDGVPFTPASIPNTQYSNNNPGPPFHIHSINSINMHAQNAAFMPSQFNSHGSFAANQEFTPAGFAFNDGNEMDLSGGDRGVDQPSPATMSTQSRNGSTSRSSYSPGQPIEHNIPYRASPKMTGPPLGSNTGFQGFVAPSESFPANNFGASGNMGNTGYGDGFVMGNEWEYAALNAGTGLTPMADASWDSMLENITMGWDSVGPGHEHANRANAAGT</sequence>
<protein>
    <recommendedName>
        <fullName evidence="7">Zn(2)-C6 fungal-type domain-containing protein</fullName>
    </recommendedName>
</protein>
<evidence type="ECO:0000313" key="8">
    <source>
        <dbReference type="EMBL" id="RYN49366.1"/>
    </source>
</evidence>
<dbReference type="InterPro" id="IPR050815">
    <property type="entry name" value="TF_fung"/>
</dbReference>
<evidence type="ECO:0000313" key="9">
    <source>
        <dbReference type="Proteomes" id="UP000292402"/>
    </source>
</evidence>
<dbReference type="SMART" id="SM00066">
    <property type="entry name" value="GAL4"/>
    <property type="match status" value="1"/>
</dbReference>
<dbReference type="PANTHER" id="PTHR47338">
    <property type="entry name" value="ZN(II)2CYS6 TRANSCRIPTION FACTOR (EUROFUNG)-RELATED"/>
    <property type="match status" value="1"/>
</dbReference>
<feature type="region of interest" description="Disordered" evidence="6">
    <location>
        <begin position="724"/>
        <end position="790"/>
    </location>
</feature>
<dbReference type="Pfam" id="PF04082">
    <property type="entry name" value="Fungal_trans"/>
    <property type="match status" value="1"/>
</dbReference>
<evidence type="ECO:0000256" key="6">
    <source>
        <dbReference type="SAM" id="MobiDB-lite"/>
    </source>
</evidence>
<feature type="region of interest" description="Disordered" evidence="6">
    <location>
        <begin position="102"/>
        <end position="122"/>
    </location>
</feature>
<dbReference type="Gene3D" id="4.10.240.10">
    <property type="entry name" value="Zn(2)-C6 fungal-type DNA-binding domain"/>
    <property type="match status" value="1"/>
</dbReference>
<dbReference type="GO" id="GO:0006351">
    <property type="term" value="P:DNA-templated transcription"/>
    <property type="evidence" value="ECO:0007669"/>
    <property type="project" value="InterPro"/>
</dbReference>
<evidence type="ECO:0000259" key="7">
    <source>
        <dbReference type="PROSITE" id="PS50048"/>
    </source>
</evidence>
<dbReference type="Pfam" id="PF00172">
    <property type="entry name" value="Zn_clus"/>
    <property type="match status" value="1"/>
</dbReference>